<proteinExistence type="inferred from homology"/>
<keyword evidence="7" id="KW-0653">Protein transport</keyword>
<keyword evidence="9 11" id="KW-0472">Membrane</keyword>
<feature type="region of interest" description="Disordered" evidence="10">
    <location>
        <begin position="99"/>
        <end position="175"/>
    </location>
</feature>
<organism evidence="12 13">
    <name type="scientific">Agrocybe pediades</name>
    <dbReference type="NCBI Taxonomy" id="84607"/>
    <lineage>
        <taxon>Eukaryota</taxon>
        <taxon>Fungi</taxon>
        <taxon>Dikarya</taxon>
        <taxon>Basidiomycota</taxon>
        <taxon>Agaricomycotina</taxon>
        <taxon>Agaricomycetes</taxon>
        <taxon>Agaricomycetidae</taxon>
        <taxon>Agaricales</taxon>
        <taxon>Agaricineae</taxon>
        <taxon>Strophariaceae</taxon>
        <taxon>Agrocybe</taxon>
    </lineage>
</organism>
<evidence type="ECO:0000256" key="11">
    <source>
        <dbReference type="SAM" id="Phobius"/>
    </source>
</evidence>
<feature type="transmembrane region" description="Helical" evidence="11">
    <location>
        <begin position="294"/>
        <end position="313"/>
    </location>
</feature>
<keyword evidence="6" id="KW-0931">ER-Golgi transport</keyword>
<evidence type="ECO:0000256" key="4">
    <source>
        <dbReference type="ARBA" id="ARBA00022692"/>
    </source>
</evidence>
<sequence>MDHGTYDQHDEINLIRLVRRLEKSVARSDDWKPSVTLPAEEIWLKAQKTRQKVKFARRLLKNVEVNDFEPSASRIKHLNDFKIKLDRVDTFIKDIEMSSKPESHIPEPILPTLPVPRPPLTPSVSSNANLPPPTQPELSNPDLLSPPEASEKPQSSSPSVSTKGLTIVPPDPDELSPSLITTALPSLLPSHPPETAVASAFSRNFGPIPTNRKAGASTTLAHGSTVLHEELSSQLELMAQQLKRNAIHFSSSLEKDKSVVEDAQGKLEGNYDVMQKERVRLRDRSSASRSNTCLVIGVVALVLLLFMLMVSVIRFS</sequence>
<dbReference type="Pfam" id="PF09753">
    <property type="entry name" value="Use1"/>
    <property type="match status" value="1"/>
</dbReference>
<dbReference type="AlphaFoldDB" id="A0A8H4R0P5"/>
<comment type="similarity">
    <text evidence="2">Belongs to the USE1 family.</text>
</comment>
<evidence type="ECO:0000256" key="6">
    <source>
        <dbReference type="ARBA" id="ARBA00022892"/>
    </source>
</evidence>
<reference evidence="12 13" key="1">
    <citation type="submission" date="2019-12" db="EMBL/GenBank/DDBJ databases">
        <authorList>
            <person name="Floudas D."/>
            <person name="Bentzer J."/>
            <person name="Ahren D."/>
            <person name="Johansson T."/>
            <person name="Persson P."/>
            <person name="Tunlid A."/>
        </authorList>
    </citation>
    <scope>NUCLEOTIDE SEQUENCE [LARGE SCALE GENOMIC DNA]</scope>
    <source>
        <strain evidence="12 13">CBS 102.39</strain>
    </source>
</reference>
<evidence type="ECO:0000256" key="1">
    <source>
        <dbReference type="ARBA" id="ARBA00004163"/>
    </source>
</evidence>
<evidence type="ECO:0000256" key="3">
    <source>
        <dbReference type="ARBA" id="ARBA00022448"/>
    </source>
</evidence>
<evidence type="ECO:0000256" key="7">
    <source>
        <dbReference type="ARBA" id="ARBA00022927"/>
    </source>
</evidence>
<keyword evidence="5" id="KW-0256">Endoplasmic reticulum</keyword>
<dbReference type="CDD" id="cd15860">
    <property type="entry name" value="SNARE_USE1"/>
    <property type="match status" value="1"/>
</dbReference>
<evidence type="ECO:0000256" key="9">
    <source>
        <dbReference type="ARBA" id="ARBA00023136"/>
    </source>
</evidence>
<dbReference type="InterPro" id="IPR019150">
    <property type="entry name" value="Vesicle_transport_protein_Use1"/>
</dbReference>
<gene>
    <name evidence="12" type="ORF">D9613_000078</name>
</gene>
<dbReference type="GO" id="GO:0031201">
    <property type="term" value="C:SNARE complex"/>
    <property type="evidence" value="ECO:0007669"/>
    <property type="project" value="TreeGrafter"/>
</dbReference>
<dbReference type="GO" id="GO:0005484">
    <property type="term" value="F:SNAP receptor activity"/>
    <property type="evidence" value="ECO:0007669"/>
    <property type="project" value="TreeGrafter"/>
</dbReference>
<feature type="compositionally biased region" description="Low complexity" evidence="10">
    <location>
        <begin position="145"/>
        <end position="161"/>
    </location>
</feature>
<evidence type="ECO:0000256" key="5">
    <source>
        <dbReference type="ARBA" id="ARBA00022824"/>
    </source>
</evidence>
<dbReference type="PANTHER" id="PTHR13050:SF7">
    <property type="entry name" value="VESICLE TRANSPORT PROTEIN USE1"/>
    <property type="match status" value="1"/>
</dbReference>
<keyword evidence="13" id="KW-1185">Reference proteome</keyword>
<evidence type="ECO:0000256" key="8">
    <source>
        <dbReference type="ARBA" id="ARBA00022989"/>
    </source>
</evidence>
<comment type="caution">
    <text evidence="12">The sequence shown here is derived from an EMBL/GenBank/DDBJ whole genome shotgun (WGS) entry which is preliminary data.</text>
</comment>
<comment type="subcellular location">
    <subcellularLocation>
        <location evidence="1">Endoplasmic reticulum membrane</location>
        <topology evidence="1">Single-pass type IV membrane protein</topology>
    </subcellularLocation>
</comment>
<dbReference type="GO" id="GO:0006890">
    <property type="term" value="P:retrograde vesicle-mediated transport, Golgi to endoplasmic reticulum"/>
    <property type="evidence" value="ECO:0007669"/>
    <property type="project" value="TreeGrafter"/>
</dbReference>
<feature type="compositionally biased region" description="Pro residues" evidence="10">
    <location>
        <begin position="108"/>
        <end position="121"/>
    </location>
</feature>
<evidence type="ECO:0000256" key="2">
    <source>
        <dbReference type="ARBA" id="ARBA00007891"/>
    </source>
</evidence>
<evidence type="ECO:0000313" key="13">
    <source>
        <dbReference type="Proteomes" id="UP000521872"/>
    </source>
</evidence>
<dbReference type="GO" id="GO:0005789">
    <property type="term" value="C:endoplasmic reticulum membrane"/>
    <property type="evidence" value="ECO:0007669"/>
    <property type="project" value="UniProtKB-SubCell"/>
</dbReference>
<dbReference type="PANTHER" id="PTHR13050">
    <property type="entry name" value="USE1-LIKE PROTEIN"/>
    <property type="match status" value="1"/>
</dbReference>
<protein>
    <submittedName>
        <fullName evidence="12">Uncharacterized protein</fullName>
    </submittedName>
</protein>
<name>A0A8H4R0P5_9AGAR</name>
<dbReference type="EMBL" id="JAACJL010000015">
    <property type="protein sequence ID" value="KAF4620253.1"/>
    <property type="molecule type" value="Genomic_DNA"/>
</dbReference>
<dbReference type="GO" id="GO:0015031">
    <property type="term" value="P:protein transport"/>
    <property type="evidence" value="ECO:0007669"/>
    <property type="project" value="UniProtKB-KW"/>
</dbReference>
<dbReference type="Proteomes" id="UP000521872">
    <property type="component" value="Unassembled WGS sequence"/>
</dbReference>
<evidence type="ECO:0000256" key="10">
    <source>
        <dbReference type="SAM" id="MobiDB-lite"/>
    </source>
</evidence>
<keyword evidence="4 11" id="KW-0812">Transmembrane</keyword>
<keyword evidence="8 11" id="KW-1133">Transmembrane helix</keyword>
<keyword evidence="3" id="KW-0813">Transport</keyword>
<evidence type="ECO:0000313" key="12">
    <source>
        <dbReference type="EMBL" id="KAF4620253.1"/>
    </source>
</evidence>
<accession>A0A8H4R0P5</accession>